<organism evidence="1 2">
    <name type="scientific">Velocimicrobium porci</name>
    <dbReference type="NCBI Taxonomy" id="2606634"/>
    <lineage>
        <taxon>Bacteria</taxon>
        <taxon>Bacillati</taxon>
        <taxon>Bacillota</taxon>
        <taxon>Clostridia</taxon>
        <taxon>Lachnospirales</taxon>
        <taxon>Lachnospiraceae</taxon>
        <taxon>Velocimicrobium</taxon>
    </lineage>
</organism>
<dbReference type="SUPFAM" id="SSF52768">
    <property type="entry name" value="Arginase/deacetylase"/>
    <property type="match status" value="1"/>
</dbReference>
<evidence type="ECO:0000313" key="1">
    <source>
        <dbReference type="EMBL" id="MSS64842.1"/>
    </source>
</evidence>
<reference evidence="1 2" key="1">
    <citation type="submission" date="2019-08" db="EMBL/GenBank/DDBJ databases">
        <title>In-depth cultivation of the pig gut microbiome towards novel bacterial diversity and tailored functional studies.</title>
        <authorList>
            <person name="Wylensek D."/>
            <person name="Hitch T.C.A."/>
            <person name="Clavel T."/>
        </authorList>
    </citation>
    <scope>NUCLEOTIDE SEQUENCE [LARGE SCALE GENOMIC DNA]</scope>
    <source>
        <strain evidence="1 2">WCA-693-APC-MOT-I</strain>
    </source>
</reference>
<dbReference type="EMBL" id="VUMT01000032">
    <property type="protein sequence ID" value="MSS64842.1"/>
    <property type="molecule type" value="Genomic_DNA"/>
</dbReference>
<dbReference type="RefSeq" id="WP_154520227.1">
    <property type="nucleotide sequence ID" value="NZ_VUMT01000032.1"/>
</dbReference>
<dbReference type="Pfam" id="PF00491">
    <property type="entry name" value="Arginase"/>
    <property type="match status" value="1"/>
</dbReference>
<accession>A0A6L5Y1G7</accession>
<proteinExistence type="predicted"/>
<name>A0A6L5Y1G7_9FIRM</name>
<dbReference type="AlphaFoldDB" id="A0A6L5Y1G7"/>
<evidence type="ECO:0000313" key="2">
    <source>
        <dbReference type="Proteomes" id="UP000482209"/>
    </source>
</evidence>
<dbReference type="GO" id="GO:0016813">
    <property type="term" value="F:hydrolase activity, acting on carbon-nitrogen (but not peptide) bonds, in linear amidines"/>
    <property type="evidence" value="ECO:0007669"/>
    <property type="project" value="UniProtKB-ARBA"/>
</dbReference>
<sequence length="259" mass="29503">MKQTTTIMNFSDIYYQEHFYESLDYNFLDCSKLEGTNCYCSNETEQILLKMLSQIEPSGIHFIDSGNYHYVTKLWLGKLLIPFTLILFDHHPDMQPTLINTLTSCGSWVKDTLEQNPNLKQVILIGASNELCQSIPLHYQSKIIYFTKESIQANPKKILAQLRALPTSHPIYISIDKDVLCSQDASTQWSQGTMTLPVLSQLLSPLLSHPKLLGIDICGEQDNNPLLPHFEEQVQKNDTANRILLTQYLSLARLHSKAS</sequence>
<dbReference type="Gene3D" id="3.40.800.10">
    <property type="entry name" value="Ureohydrolase domain"/>
    <property type="match status" value="1"/>
</dbReference>
<dbReference type="InterPro" id="IPR023696">
    <property type="entry name" value="Ureohydrolase_dom_sf"/>
</dbReference>
<keyword evidence="2" id="KW-1185">Reference proteome</keyword>
<dbReference type="GO" id="GO:0046872">
    <property type="term" value="F:metal ion binding"/>
    <property type="evidence" value="ECO:0007669"/>
    <property type="project" value="InterPro"/>
</dbReference>
<protein>
    <submittedName>
        <fullName evidence="1">Arginase family protein</fullName>
    </submittedName>
</protein>
<gene>
    <name evidence="1" type="ORF">FYJ58_13350</name>
</gene>
<dbReference type="Proteomes" id="UP000482209">
    <property type="component" value="Unassembled WGS sequence"/>
</dbReference>
<dbReference type="InterPro" id="IPR006035">
    <property type="entry name" value="Ureohydrolase"/>
</dbReference>
<comment type="caution">
    <text evidence="1">The sequence shown here is derived from an EMBL/GenBank/DDBJ whole genome shotgun (WGS) entry which is preliminary data.</text>
</comment>